<dbReference type="AlphaFoldDB" id="A0A1Y1Z8W1"/>
<evidence type="ECO:0000313" key="3">
    <source>
        <dbReference type="EMBL" id="ORY06457.1"/>
    </source>
</evidence>
<sequence length="292" mass="32261">MSRTPFDNNSYPSPYPPRAGGDSTYPPQNYDSDLNPWSTNQANPHVPNAYDYSDNIPSRYNTETPNPYAQSPAYSYQPPASAQESPAPPKTTYGGASAYEHKEPTVPSSTLSSKPSTLGHVPSITTAGTNNPVPLAPLHANRAPNRWRVLLRFIGLIGSIGAFGFSVGAGPYSGRATPFADKSAIIFLYIWSAVSIIAHVYFLLNMLNRKVRNGSKVPRKWLLIADIVLGVCWGFDVVFLIAKNHCPVGKLDGWCDFFNTSIFFAFLTFVATVTSIFWDLYGWYVERKHRLA</sequence>
<protein>
    <recommendedName>
        <fullName evidence="5">MARVEL domain-containing protein</fullName>
    </recommendedName>
</protein>
<feature type="transmembrane region" description="Helical" evidence="2">
    <location>
        <begin position="262"/>
        <end position="284"/>
    </location>
</feature>
<dbReference type="OrthoDB" id="3253553at2759"/>
<keyword evidence="2" id="KW-0472">Membrane</keyword>
<proteinExistence type="predicted"/>
<feature type="transmembrane region" description="Helical" evidence="2">
    <location>
        <begin position="149"/>
        <end position="172"/>
    </location>
</feature>
<evidence type="ECO:0008006" key="5">
    <source>
        <dbReference type="Google" id="ProtNLM"/>
    </source>
</evidence>
<feature type="transmembrane region" description="Helical" evidence="2">
    <location>
        <begin position="184"/>
        <end position="203"/>
    </location>
</feature>
<accession>A0A1Y1Z8W1</accession>
<dbReference type="Proteomes" id="UP000193498">
    <property type="component" value="Unassembled WGS sequence"/>
</dbReference>
<dbReference type="STRING" id="1314790.A0A1Y1Z8W1"/>
<evidence type="ECO:0000256" key="1">
    <source>
        <dbReference type="SAM" id="MobiDB-lite"/>
    </source>
</evidence>
<feature type="compositionally biased region" description="Polar residues" evidence="1">
    <location>
        <begin position="25"/>
        <end position="43"/>
    </location>
</feature>
<name>A0A1Y1Z8W1_9FUNG</name>
<feature type="compositionally biased region" description="Low complexity" evidence="1">
    <location>
        <begin position="105"/>
        <end position="117"/>
    </location>
</feature>
<feature type="transmembrane region" description="Helical" evidence="2">
    <location>
        <begin position="223"/>
        <end position="242"/>
    </location>
</feature>
<gene>
    <name evidence="3" type="ORF">K493DRAFT_295987</name>
</gene>
<dbReference type="EMBL" id="MCFE01000016">
    <property type="protein sequence ID" value="ORY06457.1"/>
    <property type="molecule type" value="Genomic_DNA"/>
</dbReference>
<feature type="region of interest" description="Disordered" evidence="1">
    <location>
        <begin position="1"/>
        <end position="128"/>
    </location>
</feature>
<organism evidence="3 4">
    <name type="scientific">Basidiobolus meristosporus CBS 931.73</name>
    <dbReference type="NCBI Taxonomy" id="1314790"/>
    <lineage>
        <taxon>Eukaryota</taxon>
        <taxon>Fungi</taxon>
        <taxon>Fungi incertae sedis</taxon>
        <taxon>Zoopagomycota</taxon>
        <taxon>Entomophthoromycotina</taxon>
        <taxon>Basidiobolomycetes</taxon>
        <taxon>Basidiobolales</taxon>
        <taxon>Basidiobolaceae</taxon>
        <taxon>Basidiobolus</taxon>
    </lineage>
</organism>
<evidence type="ECO:0000256" key="2">
    <source>
        <dbReference type="SAM" id="Phobius"/>
    </source>
</evidence>
<feature type="compositionally biased region" description="Polar residues" evidence="1">
    <location>
        <begin position="1"/>
        <end position="12"/>
    </location>
</feature>
<comment type="caution">
    <text evidence="3">The sequence shown here is derived from an EMBL/GenBank/DDBJ whole genome shotgun (WGS) entry which is preliminary data.</text>
</comment>
<keyword evidence="4" id="KW-1185">Reference proteome</keyword>
<feature type="compositionally biased region" description="Polar residues" evidence="1">
    <location>
        <begin position="55"/>
        <end position="74"/>
    </location>
</feature>
<evidence type="ECO:0000313" key="4">
    <source>
        <dbReference type="Proteomes" id="UP000193498"/>
    </source>
</evidence>
<keyword evidence="2" id="KW-1133">Transmembrane helix</keyword>
<dbReference type="InParanoid" id="A0A1Y1Z8W1"/>
<keyword evidence="2" id="KW-0812">Transmembrane</keyword>
<reference evidence="3 4" key="1">
    <citation type="submission" date="2016-07" db="EMBL/GenBank/DDBJ databases">
        <title>Pervasive Adenine N6-methylation of Active Genes in Fungi.</title>
        <authorList>
            <consortium name="DOE Joint Genome Institute"/>
            <person name="Mondo S.J."/>
            <person name="Dannebaum R.O."/>
            <person name="Kuo R.C."/>
            <person name="Labutti K."/>
            <person name="Haridas S."/>
            <person name="Kuo A."/>
            <person name="Salamov A."/>
            <person name="Ahrendt S.R."/>
            <person name="Lipzen A."/>
            <person name="Sullivan W."/>
            <person name="Andreopoulos W.B."/>
            <person name="Clum A."/>
            <person name="Lindquist E."/>
            <person name="Daum C."/>
            <person name="Ramamoorthy G.K."/>
            <person name="Gryganskyi A."/>
            <person name="Culley D."/>
            <person name="Magnuson J.K."/>
            <person name="James T.Y."/>
            <person name="O'Malley M.A."/>
            <person name="Stajich J.E."/>
            <person name="Spatafora J.W."/>
            <person name="Visel A."/>
            <person name="Grigoriev I.V."/>
        </authorList>
    </citation>
    <scope>NUCLEOTIDE SEQUENCE [LARGE SCALE GENOMIC DNA]</scope>
    <source>
        <strain evidence="3 4">CBS 931.73</strain>
    </source>
</reference>